<organism evidence="15 16">
    <name type="scientific">Ciona savignyi</name>
    <name type="common">Pacific transparent sea squirt</name>
    <dbReference type="NCBI Taxonomy" id="51511"/>
    <lineage>
        <taxon>Eukaryota</taxon>
        <taxon>Metazoa</taxon>
        <taxon>Chordata</taxon>
        <taxon>Tunicata</taxon>
        <taxon>Ascidiacea</taxon>
        <taxon>Phlebobranchia</taxon>
        <taxon>Cionidae</taxon>
        <taxon>Ciona</taxon>
    </lineage>
</organism>
<dbReference type="Proteomes" id="UP000007875">
    <property type="component" value="Unassembled WGS sequence"/>
</dbReference>
<dbReference type="InParanoid" id="H2YBY1"/>
<dbReference type="GO" id="GO:0017147">
    <property type="term" value="F:Wnt-protein binding"/>
    <property type="evidence" value="ECO:0007669"/>
    <property type="project" value="TreeGrafter"/>
</dbReference>
<comment type="subcellular location">
    <subcellularLocation>
        <location evidence="1">Secreted</location>
    </subcellularLocation>
</comment>
<evidence type="ECO:0000256" key="3">
    <source>
        <dbReference type="ARBA" id="ARBA00020517"/>
    </source>
</evidence>
<dbReference type="GO" id="GO:0030154">
    <property type="term" value="P:cell differentiation"/>
    <property type="evidence" value="ECO:0007669"/>
    <property type="project" value="UniProtKB-KW"/>
</dbReference>
<dbReference type="InterPro" id="IPR020067">
    <property type="entry name" value="Frizzled_dom"/>
</dbReference>
<feature type="domain" description="NTR" evidence="14">
    <location>
        <begin position="187"/>
        <end position="321"/>
    </location>
</feature>
<dbReference type="STRING" id="51511.ENSCSAVP00000002829"/>
<dbReference type="GO" id="GO:0005615">
    <property type="term" value="C:extracellular space"/>
    <property type="evidence" value="ECO:0007669"/>
    <property type="project" value="TreeGrafter"/>
</dbReference>
<reference evidence="15" key="3">
    <citation type="submission" date="2025-09" db="UniProtKB">
        <authorList>
            <consortium name="Ensembl"/>
        </authorList>
    </citation>
    <scope>IDENTIFICATION</scope>
</reference>
<dbReference type="HOGENOM" id="CLU_054647_0_0_1"/>
<keyword evidence="9 11" id="KW-1015">Disulfide bond</keyword>
<protein>
    <recommendedName>
        <fullName evidence="3">Secreted frizzled-related protein 1</fullName>
    </recommendedName>
</protein>
<dbReference type="FunCoup" id="H2YBY1">
    <property type="interactions" value="22"/>
</dbReference>
<dbReference type="Pfam" id="PF01759">
    <property type="entry name" value="NTR"/>
    <property type="match status" value="1"/>
</dbReference>
<dbReference type="InterPro" id="IPR018933">
    <property type="entry name" value="Netrin_module_non-TIMP"/>
</dbReference>
<dbReference type="CDD" id="cd03580">
    <property type="entry name" value="NTR_Sfrp1_like"/>
    <property type="match status" value="1"/>
</dbReference>
<reference evidence="15" key="2">
    <citation type="submission" date="2025-08" db="UniProtKB">
        <authorList>
            <consortium name="Ensembl"/>
        </authorList>
    </citation>
    <scope>IDENTIFICATION</scope>
</reference>
<dbReference type="FunFam" id="1.10.2000.10:FF:000001">
    <property type="entry name" value="secreted frizzled-related protein 2"/>
    <property type="match status" value="1"/>
</dbReference>
<comment type="similarity">
    <text evidence="2">Belongs to the secreted frizzled-related protein (sFRP) family.</text>
</comment>
<dbReference type="InterPro" id="IPR015526">
    <property type="entry name" value="Frizzled/SFRP"/>
</dbReference>
<name>H2YBY1_CIOSA</name>
<dbReference type="GeneTree" id="ENSGT00940000167482"/>
<keyword evidence="7 12" id="KW-0732">Signal</keyword>
<keyword evidence="6" id="KW-0879">Wnt signaling pathway</keyword>
<keyword evidence="5" id="KW-0964">Secreted</keyword>
<evidence type="ECO:0000256" key="1">
    <source>
        <dbReference type="ARBA" id="ARBA00004613"/>
    </source>
</evidence>
<proteinExistence type="inferred from homology"/>
<evidence type="ECO:0000256" key="8">
    <source>
        <dbReference type="ARBA" id="ARBA00022782"/>
    </source>
</evidence>
<evidence type="ECO:0000256" key="2">
    <source>
        <dbReference type="ARBA" id="ARBA00010054"/>
    </source>
</evidence>
<dbReference type="SUPFAM" id="SSF63501">
    <property type="entry name" value="Frizzled cysteine-rich domain"/>
    <property type="match status" value="1"/>
</dbReference>
<evidence type="ECO:0000256" key="6">
    <source>
        <dbReference type="ARBA" id="ARBA00022687"/>
    </source>
</evidence>
<feature type="disulfide bond" evidence="11">
    <location>
        <begin position="56"/>
        <end position="102"/>
    </location>
</feature>
<dbReference type="Pfam" id="PF01392">
    <property type="entry name" value="Fz"/>
    <property type="match status" value="1"/>
</dbReference>
<dbReference type="InterPro" id="IPR036790">
    <property type="entry name" value="Frizzled_dom_sf"/>
</dbReference>
<evidence type="ECO:0000256" key="11">
    <source>
        <dbReference type="PROSITE-ProRule" id="PRU00090"/>
    </source>
</evidence>
<dbReference type="GO" id="GO:0060070">
    <property type="term" value="P:canonical Wnt signaling pathway"/>
    <property type="evidence" value="ECO:0007669"/>
    <property type="project" value="TreeGrafter"/>
</dbReference>
<dbReference type="FunFam" id="2.40.50.120:FF:000003">
    <property type="entry name" value="Secreted frizzled-related protein 1"/>
    <property type="match status" value="1"/>
</dbReference>
<dbReference type="PROSITE" id="PS50189">
    <property type="entry name" value="NTR"/>
    <property type="match status" value="1"/>
</dbReference>
<dbReference type="GO" id="GO:2000026">
    <property type="term" value="P:regulation of multicellular organismal development"/>
    <property type="evidence" value="ECO:0007669"/>
    <property type="project" value="UniProtKB-ARBA"/>
</dbReference>
<evidence type="ECO:0000256" key="10">
    <source>
        <dbReference type="ARBA" id="ARBA00023180"/>
    </source>
</evidence>
<dbReference type="AlphaFoldDB" id="H2YBY1"/>
<reference evidence="16" key="1">
    <citation type="submission" date="2003-08" db="EMBL/GenBank/DDBJ databases">
        <authorList>
            <person name="Birren B."/>
            <person name="Nusbaum C."/>
            <person name="Abebe A."/>
            <person name="Abouelleil A."/>
            <person name="Adekoya E."/>
            <person name="Ait-zahra M."/>
            <person name="Allen N."/>
            <person name="Allen T."/>
            <person name="An P."/>
            <person name="Anderson M."/>
            <person name="Anderson S."/>
            <person name="Arachchi H."/>
            <person name="Armbruster J."/>
            <person name="Bachantsang P."/>
            <person name="Baldwin J."/>
            <person name="Barry A."/>
            <person name="Bayul T."/>
            <person name="Blitshsteyn B."/>
            <person name="Bloom T."/>
            <person name="Blye J."/>
            <person name="Boguslavskiy L."/>
            <person name="Borowsky M."/>
            <person name="Boukhgalter B."/>
            <person name="Brunache A."/>
            <person name="Butler J."/>
            <person name="Calixte N."/>
            <person name="Calvo S."/>
            <person name="Camarata J."/>
            <person name="Campo K."/>
            <person name="Chang J."/>
            <person name="Cheshatsang Y."/>
            <person name="Citroen M."/>
            <person name="Collymore A."/>
            <person name="Considine T."/>
            <person name="Cook A."/>
            <person name="Cooke P."/>
            <person name="Corum B."/>
            <person name="Cuomo C."/>
            <person name="David R."/>
            <person name="Dawoe T."/>
            <person name="Degray S."/>
            <person name="Dodge S."/>
            <person name="Dooley K."/>
            <person name="Dorje P."/>
            <person name="Dorjee K."/>
            <person name="Dorris L."/>
            <person name="Duffey N."/>
            <person name="Dupes A."/>
            <person name="Elkins T."/>
            <person name="Engels R."/>
            <person name="Erickson J."/>
            <person name="Farina A."/>
            <person name="Faro S."/>
            <person name="Ferreira P."/>
            <person name="Fischer H."/>
            <person name="Fitzgerald M."/>
            <person name="Foley K."/>
            <person name="Gage D."/>
            <person name="Galagan J."/>
            <person name="Gearin G."/>
            <person name="Gnerre S."/>
            <person name="Gnirke A."/>
            <person name="Goyette A."/>
            <person name="Graham J."/>
            <person name="Grandbois E."/>
            <person name="Gyaltsen K."/>
            <person name="Hafez N."/>
            <person name="Hagopian D."/>
            <person name="Hagos B."/>
            <person name="Hall J."/>
            <person name="Hatcher B."/>
            <person name="Heller A."/>
            <person name="Higgins H."/>
            <person name="Honan T."/>
            <person name="Horn A."/>
            <person name="Houde N."/>
            <person name="Hughes L."/>
            <person name="Hulme W."/>
            <person name="Husby E."/>
            <person name="Iliev I."/>
            <person name="Jaffe D."/>
            <person name="Jones C."/>
            <person name="Kamal M."/>
            <person name="Kamat A."/>
            <person name="Kamvysselis M."/>
            <person name="Karlsson E."/>
            <person name="Kells C."/>
            <person name="Kieu A."/>
            <person name="Kisner P."/>
            <person name="Kodira C."/>
            <person name="Kulbokas E."/>
            <person name="Labutti K."/>
            <person name="Lama D."/>
            <person name="Landers T."/>
            <person name="Leger J."/>
            <person name="Levine S."/>
            <person name="Lewis D."/>
            <person name="Lewis T."/>
            <person name="Lindblad-toh K."/>
            <person name="Liu X."/>
            <person name="Lokyitsang T."/>
            <person name="Lokyitsang Y."/>
            <person name="Lucien O."/>
            <person name="Lui A."/>
            <person name="Ma L.J."/>
            <person name="Mabbitt R."/>
            <person name="Macdonald J."/>
            <person name="Maclean C."/>
            <person name="Major J."/>
            <person name="Manning J."/>
            <person name="Marabella R."/>
            <person name="Maru K."/>
            <person name="Matthews C."/>
            <person name="Mauceli E."/>
            <person name="Mccarthy M."/>
            <person name="Mcdonough S."/>
            <person name="Mcghee T."/>
            <person name="Meldrim J."/>
            <person name="Meneus L."/>
            <person name="Mesirov J."/>
            <person name="Mihalev A."/>
            <person name="Mihova T."/>
            <person name="Mikkelsen T."/>
            <person name="Mlenga V."/>
            <person name="Moru K."/>
            <person name="Mozes J."/>
            <person name="Mulrain L."/>
            <person name="Munson G."/>
            <person name="Naylor J."/>
            <person name="Newes C."/>
            <person name="Nguyen C."/>
            <person name="Nguyen N."/>
            <person name="Nguyen T."/>
            <person name="Nicol R."/>
            <person name="Nielsen C."/>
            <person name="Nizzari M."/>
            <person name="Norbu C."/>
            <person name="Norbu N."/>
            <person name="O'donnell P."/>
            <person name="Okoawo O."/>
            <person name="O'leary S."/>
            <person name="Omotosho B."/>
            <person name="O'neill K."/>
            <person name="Osman S."/>
            <person name="Parker S."/>
            <person name="Perrin D."/>
            <person name="Phunkhang P."/>
            <person name="Piqani B."/>
            <person name="Purcell S."/>
            <person name="Rachupka T."/>
            <person name="Ramasamy U."/>
            <person name="Rameau R."/>
            <person name="Ray V."/>
            <person name="Raymond C."/>
            <person name="Retta R."/>
            <person name="Richardson S."/>
            <person name="Rise C."/>
            <person name="Rodriguez J."/>
            <person name="Rogers J."/>
            <person name="Rogov P."/>
            <person name="Rutman M."/>
            <person name="Schupbach R."/>
            <person name="Seaman C."/>
            <person name="Settipalli S."/>
            <person name="Sharpe T."/>
            <person name="Sheridan J."/>
            <person name="Sherpa N."/>
            <person name="Shi J."/>
            <person name="Smirnov S."/>
            <person name="Smith C."/>
            <person name="Sougnez C."/>
            <person name="Spencer B."/>
            <person name="Stalker J."/>
            <person name="Stange-thomann N."/>
            <person name="Stavropoulos S."/>
            <person name="Stetson K."/>
            <person name="Stone C."/>
            <person name="Stone S."/>
            <person name="Stubbs M."/>
            <person name="Talamas J."/>
            <person name="Tchuinga P."/>
            <person name="Tenzing P."/>
            <person name="Tesfaye S."/>
            <person name="Theodore J."/>
            <person name="Thoulutsang Y."/>
            <person name="Topham K."/>
            <person name="Towey S."/>
            <person name="Tsamla T."/>
            <person name="Tsomo N."/>
            <person name="Vallee D."/>
            <person name="Vassiliev H."/>
            <person name="Venkataraman V."/>
            <person name="Vinson J."/>
            <person name="Vo A."/>
            <person name="Wade C."/>
            <person name="Wang S."/>
            <person name="Wangchuk T."/>
            <person name="Wangdi T."/>
            <person name="Whittaker C."/>
            <person name="Wilkinson J."/>
            <person name="Wu Y."/>
            <person name="Wyman D."/>
            <person name="Yadav S."/>
            <person name="Yang S."/>
            <person name="Yang X."/>
            <person name="Yeager S."/>
            <person name="Yee E."/>
            <person name="Young G."/>
            <person name="Zainoun J."/>
            <person name="Zembeck L."/>
            <person name="Zimmer A."/>
            <person name="Zody M."/>
            <person name="Lander E."/>
        </authorList>
    </citation>
    <scope>NUCLEOTIDE SEQUENCE [LARGE SCALE GENOMIC DNA]</scope>
</reference>
<keyword evidence="8" id="KW-0221">Differentiation</keyword>
<evidence type="ECO:0000313" key="16">
    <source>
        <dbReference type="Proteomes" id="UP000007875"/>
    </source>
</evidence>
<dbReference type="GO" id="GO:0035567">
    <property type="term" value="P:non-canonical Wnt signaling pathway"/>
    <property type="evidence" value="ECO:0007669"/>
    <property type="project" value="TreeGrafter"/>
</dbReference>
<evidence type="ECO:0000313" key="15">
    <source>
        <dbReference type="Ensembl" id="ENSCSAVP00000002829.1"/>
    </source>
</evidence>
<feature type="domain" description="FZ" evidence="13">
    <location>
        <begin position="41"/>
        <end position="165"/>
    </location>
</feature>
<dbReference type="PANTHER" id="PTHR11309">
    <property type="entry name" value="FRIZZLED"/>
    <property type="match status" value="1"/>
</dbReference>
<feature type="chain" id="PRO_5003577953" description="Secreted frizzled-related protein 1" evidence="12">
    <location>
        <begin position="29"/>
        <end position="329"/>
    </location>
</feature>
<dbReference type="InterPro" id="IPR008993">
    <property type="entry name" value="TIMP-like_OB-fold"/>
</dbReference>
<accession>H2YBY1</accession>
<dbReference type="Gene3D" id="1.10.2000.10">
    <property type="entry name" value="Frizzled cysteine-rich domain"/>
    <property type="match status" value="1"/>
</dbReference>
<dbReference type="Gene3D" id="2.40.50.120">
    <property type="match status" value="1"/>
</dbReference>
<keyword evidence="16" id="KW-1185">Reference proteome</keyword>
<evidence type="ECO:0000256" key="5">
    <source>
        <dbReference type="ARBA" id="ARBA00022525"/>
    </source>
</evidence>
<dbReference type="SUPFAM" id="SSF50242">
    <property type="entry name" value="TIMP-like"/>
    <property type="match status" value="1"/>
</dbReference>
<dbReference type="SMART" id="SM00063">
    <property type="entry name" value="FRI"/>
    <property type="match status" value="1"/>
</dbReference>
<dbReference type="Ensembl" id="ENSCSAVT00000002873.1">
    <property type="protein sequence ID" value="ENSCSAVP00000002829.1"/>
    <property type="gene ID" value="ENSCSAVG00000001688.1"/>
</dbReference>
<dbReference type="eggNOG" id="KOG3577">
    <property type="taxonomic scope" value="Eukaryota"/>
</dbReference>
<evidence type="ECO:0000256" key="9">
    <source>
        <dbReference type="ARBA" id="ARBA00023157"/>
    </source>
</evidence>
<comment type="caution">
    <text evidence="11">Lacks conserved residue(s) required for the propagation of feature annotation.</text>
</comment>
<evidence type="ECO:0000259" key="14">
    <source>
        <dbReference type="PROSITE" id="PS50189"/>
    </source>
</evidence>
<dbReference type="InterPro" id="IPR001134">
    <property type="entry name" value="Netrin_domain"/>
</dbReference>
<sequence length="329" mass="36729">SNHKAILSHGIATAVLLILINCSEICQATPKYMADGTMYARPPSVCVDIPASLKLCRNVGYRRMVLPNLLNHESLSEVVQQGTSFVPLLSRNCHQNVQVFLCSLFAPVCIPAPPGEPMNGPIPPCRSLCESVENRCGPIMLEHGFMWPPMLNCSQFSNEGLCVSPNVDSGGTTLEPPMPSPSTNPVCPPCRIQLQTDTLLDNYCASEFVIKIRVKKIKNKKNRGIREILADKKKRVIYKNGPLEERDHQRMKLFVIGRKRCTCPELDELASAKRSRRTRSYYLVMGRKDGRKLKVTVIHAWPKNNRILNRAARNNFGSDQCPSFDSAGI</sequence>
<keyword evidence="4" id="KW-0217">Developmental protein</keyword>
<dbReference type="PANTHER" id="PTHR11309:SF148">
    <property type="entry name" value="SECRETED FRIZZLED-RELATED PROTEIN 1"/>
    <property type="match status" value="1"/>
</dbReference>
<evidence type="ECO:0000259" key="13">
    <source>
        <dbReference type="PROSITE" id="PS50038"/>
    </source>
</evidence>
<keyword evidence="10" id="KW-0325">Glycoprotein</keyword>
<feature type="signal peptide" evidence="12">
    <location>
        <begin position="1"/>
        <end position="28"/>
    </location>
</feature>
<evidence type="ECO:0000256" key="12">
    <source>
        <dbReference type="SAM" id="SignalP"/>
    </source>
</evidence>
<dbReference type="PROSITE" id="PS50038">
    <property type="entry name" value="FZ"/>
    <property type="match status" value="1"/>
</dbReference>
<evidence type="ECO:0000256" key="4">
    <source>
        <dbReference type="ARBA" id="ARBA00022473"/>
    </source>
</evidence>
<feature type="disulfide bond" evidence="11">
    <location>
        <begin position="129"/>
        <end position="153"/>
    </location>
</feature>
<evidence type="ECO:0000256" key="7">
    <source>
        <dbReference type="ARBA" id="ARBA00022729"/>
    </source>
</evidence>
<dbReference type="OMA" id="AMLEHMC"/>